<protein>
    <submittedName>
        <fullName evidence="1">Uncharacterized protein</fullName>
    </submittedName>
</protein>
<gene>
    <name evidence="1" type="ORF">P0Y49_03610</name>
</gene>
<dbReference type="AlphaFoldDB" id="A0AAJ6B7G0"/>
<accession>A0AAJ6B7G0</accession>
<dbReference type="Proteomes" id="UP001214530">
    <property type="component" value="Chromosome"/>
</dbReference>
<dbReference type="EMBL" id="CP119313">
    <property type="protein sequence ID" value="WEK20235.1"/>
    <property type="molecule type" value="Genomic_DNA"/>
</dbReference>
<organism evidence="1 2">
    <name type="scientific">Candidatus Pedobacter colombiensis</name>
    <dbReference type="NCBI Taxonomy" id="3121371"/>
    <lineage>
        <taxon>Bacteria</taxon>
        <taxon>Pseudomonadati</taxon>
        <taxon>Bacteroidota</taxon>
        <taxon>Sphingobacteriia</taxon>
        <taxon>Sphingobacteriales</taxon>
        <taxon>Sphingobacteriaceae</taxon>
        <taxon>Pedobacter</taxon>
    </lineage>
</organism>
<evidence type="ECO:0000313" key="2">
    <source>
        <dbReference type="Proteomes" id="UP001214530"/>
    </source>
</evidence>
<name>A0AAJ6B7G0_9SPHI</name>
<reference evidence="1" key="1">
    <citation type="submission" date="2023-03" db="EMBL/GenBank/DDBJ databases">
        <title>Andean soil-derived lignocellulolytic bacterial consortium as a source of novel taxa and putative plastic-active enzymes.</title>
        <authorList>
            <person name="Diaz-Garcia L."/>
            <person name="Chuvochina M."/>
            <person name="Feuerriegel G."/>
            <person name="Bunk B."/>
            <person name="Sproer C."/>
            <person name="Streit W.R."/>
            <person name="Rodriguez L.M."/>
            <person name="Overmann J."/>
            <person name="Jimenez D.J."/>
        </authorList>
    </citation>
    <scope>NUCLEOTIDE SEQUENCE</scope>
    <source>
        <strain evidence="1">MAG 3858</strain>
    </source>
</reference>
<evidence type="ECO:0000313" key="1">
    <source>
        <dbReference type="EMBL" id="WEK20235.1"/>
    </source>
</evidence>
<proteinExistence type="predicted"/>
<sequence length="72" mass="8820">MKTELLNEFYLLQQSRAAVDYHELMEEQVYMPVKRVNSKMTTWISERGHMLMNLDMRLNSSLKYLRKKYLKF</sequence>